<feature type="transmembrane region" description="Helical" evidence="1">
    <location>
        <begin position="41"/>
        <end position="60"/>
    </location>
</feature>
<keyword evidence="1" id="KW-1133">Transmembrane helix</keyword>
<dbReference type="Proteomes" id="UP000623467">
    <property type="component" value="Unassembled WGS sequence"/>
</dbReference>
<comment type="caution">
    <text evidence="2">The sequence shown here is derived from an EMBL/GenBank/DDBJ whole genome shotgun (WGS) entry which is preliminary data.</text>
</comment>
<evidence type="ECO:0000313" key="3">
    <source>
        <dbReference type="Proteomes" id="UP000623467"/>
    </source>
</evidence>
<gene>
    <name evidence="2" type="ORF">MSAN_00239700</name>
</gene>
<evidence type="ECO:0000256" key="1">
    <source>
        <dbReference type="SAM" id="Phobius"/>
    </source>
</evidence>
<feature type="transmembrane region" description="Helical" evidence="1">
    <location>
        <begin position="441"/>
        <end position="462"/>
    </location>
</feature>
<dbReference type="AlphaFoldDB" id="A0A8H6ZI00"/>
<keyword evidence="1" id="KW-0812">Transmembrane</keyword>
<protein>
    <submittedName>
        <fullName evidence="2">Uncharacterized protein</fullName>
    </submittedName>
</protein>
<feature type="transmembrane region" description="Helical" evidence="1">
    <location>
        <begin position="177"/>
        <end position="200"/>
    </location>
</feature>
<sequence>MLNALLFNSSARMYNLRILLLITIALIPTRLIVHPEADSKGYIVGIDIATSCLILAHHILRLFASKLIAILDLCLTLVEVCMVAYLADFSIANYAWSSSSIILRLTLVAHPIQLTSLLISLIWSTATIMKSPQKIMHQYFKFLGSCSQPRGPYTPLRILTNRSASKPLVRGEFRGIAIIRAIFLSILCIALPTVGVYTIIVVPMNAQAFTRQVLTNFAPFLGRMDTNIGSNLGIILCGQSADLIAEDDTGRPYLDVKVNGADCPALNFIYVPEVACRYTSPAKQEFIASLWSCITTWQDVQTIDITVHFDSSESIATKVTPVIYVQLGQGDFNDIARYTEPVAFMPNAHLFATLTWTEQQLMSSASVIGGLALASKNVLTSELHTLQADTRFLPHTTWDPTNSTLPDSTLSIVQAATDPVKFVQQYTETSALNGLATIGGFWTFVNGAFALFFGANVVYFLFGRRPLTALGIVHIFQRKALIRKWHEDFPALHSEGSRPGSEGAGIVAFVRERLVDVDEDYIHGSDLEAQKSSNSKYATLRPIMRETDDNNTIDDT</sequence>
<organism evidence="2 3">
    <name type="scientific">Mycena sanguinolenta</name>
    <dbReference type="NCBI Taxonomy" id="230812"/>
    <lineage>
        <taxon>Eukaryota</taxon>
        <taxon>Fungi</taxon>
        <taxon>Dikarya</taxon>
        <taxon>Basidiomycota</taxon>
        <taxon>Agaricomycotina</taxon>
        <taxon>Agaricomycetes</taxon>
        <taxon>Agaricomycetidae</taxon>
        <taxon>Agaricales</taxon>
        <taxon>Marasmiineae</taxon>
        <taxon>Mycenaceae</taxon>
        <taxon>Mycena</taxon>
    </lineage>
</organism>
<proteinExistence type="predicted"/>
<name>A0A8H6ZI00_9AGAR</name>
<dbReference type="OrthoDB" id="3227921at2759"/>
<keyword evidence="1" id="KW-0472">Membrane</keyword>
<feature type="transmembrane region" description="Helical" evidence="1">
    <location>
        <begin position="67"/>
        <end position="87"/>
    </location>
</feature>
<feature type="transmembrane region" description="Helical" evidence="1">
    <location>
        <begin position="107"/>
        <end position="129"/>
    </location>
</feature>
<keyword evidence="3" id="KW-1185">Reference proteome</keyword>
<evidence type="ECO:0000313" key="2">
    <source>
        <dbReference type="EMBL" id="KAF7378152.1"/>
    </source>
</evidence>
<reference evidence="2" key="1">
    <citation type="submission" date="2020-05" db="EMBL/GenBank/DDBJ databases">
        <title>Mycena genomes resolve the evolution of fungal bioluminescence.</title>
        <authorList>
            <person name="Tsai I.J."/>
        </authorList>
    </citation>
    <scope>NUCLEOTIDE SEQUENCE</scope>
    <source>
        <strain evidence="2">160909Yilan</strain>
    </source>
</reference>
<dbReference type="EMBL" id="JACAZH010000001">
    <property type="protein sequence ID" value="KAF7378152.1"/>
    <property type="molecule type" value="Genomic_DNA"/>
</dbReference>
<accession>A0A8H6ZI00</accession>